<gene>
    <name evidence="1" type="ORF">mRhiFer1_017937</name>
</gene>
<dbReference type="GO" id="GO:0016874">
    <property type="term" value="F:ligase activity"/>
    <property type="evidence" value="ECO:0007669"/>
    <property type="project" value="UniProtKB-KW"/>
</dbReference>
<accession>A0A7J7YKM1</accession>
<sequence length="66" mass="7254">MERKTGISGEASLSTFVKKDTKFLNNSGFLILLITSIKDGVHITMGCDAPPQHCIISSLSLRIYQQ</sequence>
<dbReference type="AlphaFoldDB" id="A0A7J7YKM1"/>
<evidence type="ECO:0000313" key="1">
    <source>
        <dbReference type="EMBL" id="KAF6362369.1"/>
    </source>
</evidence>
<proteinExistence type="predicted"/>
<comment type="caution">
    <text evidence="1">The sequence shown here is derived from an EMBL/GenBank/DDBJ whole genome shotgun (WGS) entry which is preliminary data.</text>
</comment>
<dbReference type="Proteomes" id="UP000585614">
    <property type="component" value="Unassembled WGS sequence"/>
</dbReference>
<organism evidence="1 2">
    <name type="scientific">Rhinolophus ferrumequinum</name>
    <name type="common">Greater horseshoe bat</name>
    <dbReference type="NCBI Taxonomy" id="59479"/>
    <lineage>
        <taxon>Eukaryota</taxon>
        <taxon>Metazoa</taxon>
        <taxon>Chordata</taxon>
        <taxon>Craniata</taxon>
        <taxon>Vertebrata</taxon>
        <taxon>Euteleostomi</taxon>
        <taxon>Mammalia</taxon>
        <taxon>Eutheria</taxon>
        <taxon>Laurasiatheria</taxon>
        <taxon>Chiroptera</taxon>
        <taxon>Yinpterochiroptera</taxon>
        <taxon>Rhinolophoidea</taxon>
        <taxon>Rhinolophidae</taxon>
        <taxon>Rhinolophinae</taxon>
        <taxon>Rhinolophus</taxon>
    </lineage>
</organism>
<name>A0A7J7YKM1_RHIFE</name>
<evidence type="ECO:0000313" key="2">
    <source>
        <dbReference type="Proteomes" id="UP000585614"/>
    </source>
</evidence>
<protein>
    <submittedName>
        <fullName evidence="1">Ubiquitin protein ligase E3 component n-recognin 3</fullName>
    </submittedName>
</protein>
<keyword evidence="1" id="KW-0436">Ligase</keyword>
<dbReference type="EMBL" id="JACAGC010000006">
    <property type="protein sequence ID" value="KAF6362369.1"/>
    <property type="molecule type" value="Genomic_DNA"/>
</dbReference>
<reference evidence="1 2" key="1">
    <citation type="journal article" date="2020" name="Nature">
        <title>Six reference-quality genomes reveal evolution of bat adaptations.</title>
        <authorList>
            <person name="Jebb D."/>
            <person name="Huang Z."/>
            <person name="Pippel M."/>
            <person name="Hughes G.M."/>
            <person name="Lavrichenko K."/>
            <person name="Devanna P."/>
            <person name="Winkler S."/>
            <person name="Jermiin L.S."/>
            <person name="Skirmuntt E.C."/>
            <person name="Katzourakis A."/>
            <person name="Burkitt-Gray L."/>
            <person name="Ray D.A."/>
            <person name="Sullivan K.A.M."/>
            <person name="Roscito J.G."/>
            <person name="Kirilenko B.M."/>
            <person name="Davalos L.M."/>
            <person name="Corthals A.P."/>
            <person name="Power M.L."/>
            <person name="Jones G."/>
            <person name="Ransome R.D."/>
            <person name="Dechmann D.K.N."/>
            <person name="Locatelli A.G."/>
            <person name="Puechmaille S.J."/>
            <person name="Fedrigo O."/>
            <person name="Jarvis E.D."/>
            <person name="Hiller M."/>
            <person name="Vernes S.C."/>
            <person name="Myers E.W."/>
            <person name="Teeling E.C."/>
        </authorList>
    </citation>
    <scope>NUCLEOTIDE SEQUENCE [LARGE SCALE GENOMIC DNA]</scope>
    <source>
        <strain evidence="1">MRhiFer1</strain>
        <tissue evidence="1">Lung</tissue>
    </source>
</reference>